<reference evidence="8 9" key="1">
    <citation type="submission" date="2019-02" db="EMBL/GenBank/DDBJ databases">
        <title>Deep-cultivation of Planctomycetes and their phenomic and genomic characterization uncovers novel biology.</title>
        <authorList>
            <person name="Wiegand S."/>
            <person name="Jogler M."/>
            <person name="Boedeker C."/>
            <person name="Pinto D."/>
            <person name="Vollmers J."/>
            <person name="Rivas-Marin E."/>
            <person name="Kohn T."/>
            <person name="Peeters S.H."/>
            <person name="Heuer A."/>
            <person name="Rast P."/>
            <person name="Oberbeckmann S."/>
            <person name="Bunk B."/>
            <person name="Jeske O."/>
            <person name="Meyerdierks A."/>
            <person name="Storesund J.E."/>
            <person name="Kallscheuer N."/>
            <person name="Luecker S."/>
            <person name="Lage O.M."/>
            <person name="Pohl T."/>
            <person name="Merkel B.J."/>
            <person name="Hornburger P."/>
            <person name="Mueller R.-W."/>
            <person name="Bruemmer F."/>
            <person name="Labrenz M."/>
            <person name="Spormann A.M."/>
            <person name="Op den Camp H."/>
            <person name="Overmann J."/>
            <person name="Amann R."/>
            <person name="Jetten M.S.M."/>
            <person name="Mascher T."/>
            <person name="Medema M.H."/>
            <person name="Devos D.P."/>
            <person name="Kaster A.-K."/>
            <person name="Ovreas L."/>
            <person name="Rohde M."/>
            <person name="Galperin M.Y."/>
            <person name="Jogler C."/>
        </authorList>
    </citation>
    <scope>NUCLEOTIDE SEQUENCE [LARGE SCALE GENOMIC DNA]</scope>
    <source>
        <strain evidence="8 9">K23_9</strain>
    </source>
</reference>
<dbReference type="InterPro" id="IPR058792">
    <property type="entry name" value="Beta-barrel_RND_2"/>
</dbReference>
<dbReference type="InterPro" id="IPR058627">
    <property type="entry name" value="MdtA-like_C"/>
</dbReference>
<organism evidence="8 9">
    <name type="scientific">Stieleria marina</name>
    <dbReference type="NCBI Taxonomy" id="1930275"/>
    <lineage>
        <taxon>Bacteria</taxon>
        <taxon>Pseudomonadati</taxon>
        <taxon>Planctomycetota</taxon>
        <taxon>Planctomycetia</taxon>
        <taxon>Pirellulales</taxon>
        <taxon>Pirellulaceae</taxon>
        <taxon>Stieleria</taxon>
    </lineage>
</organism>
<keyword evidence="3" id="KW-0813">Transport</keyword>
<evidence type="ECO:0000259" key="5">
    <source>
        <dbReference type="Pfam" id="PF25917"/>
    </source>
</evidence>
<dbReference type="EMBL" id="CP036526">
    <property type="protein sequence ID" value="QDT12515.1"/>
    <property type="molecule type" value="Genomic_DNA"/>
</dbReference>
<feature type="domain" description="Multidrug resistance protein MdtA-like C-terminal permuted SH3" evidence="7">
    <location>
        <begin position="372"/>
        <end position="431"/>
    </location>
</feature>
<dbReference type="NCBIfam" id="TIGR01730">
    <property type="entry name" value="RND_mfp"/>
    <property type="match status" value="1"/>
</dbReference>
<comment type="similarity">
    <text evidence="2">Belongs to the membrane fusion protein (MFP) (TC 8.A.1) family.</text>
</comment>
<dbReference type="Pfam" id="PF25954">
    <property type="entry name" value="Beta-barrel_RND_2"/>
    <property type="match status" value="1"/>
</dbReference>
<gene>
    <name evidence="8" type="primary">ttgG</name>
    <name evidence="8" type="ORF">K239x_45250</name>
</gene>
<evidence type="ECO:0000256" key="1">
    <source>
        <dbReference type="ARBA" id="ARBA00004196"/>
    </source>
</evidence>
<dbReference type="SUPFAM" id="SSF111369">
    <property type="entry name" value="HlyD-like secretion proteins"/>
    <property type="match status" value="2"/>
</dbReference>
<dbReference type="Gene3D" id="2.40.50.100">
    <property type="match status" value="2"/>
</dbReference>
<dbReference type="PROSITE" id="PS51257">
    <property type="entry name" value="PROKAR_LIPOPROTEIN"/>
    <property type="match status" value="1"/>
</dbReference>
<dbReference type="Gene3D" id="1.10.287.470">
    <property type="entry name" value="Helix hairpin bin"/>
    <property type="match status" value="2"/>
</dbReference>
<dbReference type="InterPro" id="IPR058625">
    <property type="entry name" value="MdtA-like_BSH"/>
</dbReference>
<dbReference type="Gene3D" id="2.40.30.170">
    <property type="match status" value="1"/>
</dbReference>
<comment type="subcellular location">
    <subcellularLocation>
        <location evidence="1">Cell envelope</location>
    </subcellularLocation>
</comment>
<dbReference type="Proteomes" id="UP000319817">
    <property type="component" value="Chromosome"/>
</dbReference>
<dbReference type="PANTHER" id="PTHR30469:SF37">
    <property type="entry name" value="RAGD PROTEIN"/>
    <property type="match status" value="1"/>
</dbReference>
<dbReference type="GO" id="GO:0015562">
    <property type="term" value="F:efflux transmembrane transporter activity"/>
    <property type="evidence" value="ECO:0007669"/>
    <property type="project" value="TreeGrafter"/>
</dbReference>
<dbReference type="Pfam" id="PF25917">
    <property type="entry name" value="BSH_RND"/>
    <property type="match status" value="1"/>
</dbReference>
<dbReference type="FunFam" id="2.40.30.170:FF:000010">
    <property type="entry name" value="Efflux RND transporter periplasmic adaptor subunit"/>
    <property type="match status" value="1"/>
</dbReference>
<keyword evidence="9" id="KW-1185">Reference proteome</keyword>
<evidence type="ECO:0000313" key="9">
    <source>
        <dbReference type="Proteomes" id="UP000319817"/>
    </source>
</evidence>
<sequence length="442" mass="47112">MRDLRPVSTLYRIAVLCTVALMAGCSPEQVTLKSKEAGKVQVRTVAVATEAIPQTTVQPASVHAYHRVEIRANTSGFVKTLNTDIGELVQAGDVLAEIDVPEMLMQREVIEARIERLVAEEQQAEALIELAEAAVKSATAKVAEAESLVAGTDASVAAAEAEFSRTQDMVGRGSLQSRVLDEVRMKRDSESANKQAVESATDSARANVAVAKAKKRAAEADMKAAKAATEITKRELEEIDVMIAYGTLKAPFTGLVTQRNIEPGDLVRSASEVGSGKPLFVISQIDKVRVRIPVPESDAALVNPGDSIALTFPSFKAEPPMAATVTRISGSLDPATRTMMIEADMPNPDGKLMPGMFGQALIQMDTTLAANVLPARAIRFDETGKAYVYVVGDDDVVSIADVATGLDDGNSIEVLSGVEPGQRVIDSHLKRFTDGQQVAVLQ</sequence>
<evidence type="ECO:0000256" key="4">
    <source>
        <dbReference type="SAM" id="Coils"/>
    </source>
</evidence>
<proteinExistence type="inferred from homology"/>
<evidence type="ECO:0000259" key="6">
    <source>
        <dbReference type="Pfam" id="PF25954"/>
    </source>
</evidence>
<dbReference type="InterPro" id="IPR006143">
    <property type="entry name" value="RND_pump_MFP"/>
</dbReference>
<dbReference type="Pfam" id="PF25967">
    <property type="entry name" value="RND-MFP_C"/>
    <property type="match status" value="1"/>
</dbReference>
<feature type="domain" description="CusB-like beta-barrel" evidence="6">
    <location>
        <begin position="290"/>
        <end position="362"/>
    </location>
</feature>
<evidence type="ECO:0000313" key="8">
    <source>
        <dbReference type="EMBL" id="QDT12515.1"/>
    </source>
</evidence>
<name>A0A517NZH7_9BACT</name>
<evidence type="ECO:0000256" key="3">
    <source>
        <dbReference type="ARBA" id="ARBA00022448"/>
    </source>
</evidence>
<feature type="coiled-coil region" evidence="4">
    <location>
        <begin position="107"/>
        <end position="148"/>
    </location>
</feature>
<dbReference type="PANTHER" id="PTHR30469">
    <property type="entry name" value="MULTIDRUG RESISTANCE PROTEIN MDTA"/>
    <property type="match status" value="1"/>
</dbReference>
<dbReference type="GO" id="GO:1990281">
    <property type="term" value="C:efflux pump complex"/>
    <property type="evidence" value="ECO:0007669"/>
    <property type="project" value="TreeGrafter"/>
</dbReference>
<dbReference type="AlphaFoldDB" id="A0A517NZH7"/>
<evidence type="ECO:0000259" key="7">
    <source>
        <dbReference type="Pfam" id="PF25967"/>
    </source>
</evidence>
<dbReference type="Gene3D" id="2.40.420.20">
    <property type="match status" value="1"/>
</dbReference>
<keyword evidence="4" id="KW-0175">Coiled coil</keyword>
<feature type="domain" description="Multidrug resistance protein MdtA-like barrel-sandwich hybrid" evidence="5">
    <location>
        <begin position="67"/>
        <end position="271"/>
    </location>
</feature>
<protein>
    <submittedName>
        <fullName evidence="8">Toluene efflux pump periplasmic linker protein TtgG</fullName>
    </submittedName>
</protein>
<accession>A0A517NZH7</accession>
<evidence type="ECO:0000256" key="2">
    <source>
        <dbReference type="ARBA" id="ARBA00009477"/>
    </source>
</evidence>